<sequence>MSQPPDITFTRALPKVELHAHLTGSISRECLHQIWLQKKTKDPAFEMDDPLTAIPKAADGSIDVVSFFPIFDKYIYALVSDEESIQFATTAVLQDFQDDGVRYLELRTTPRAIAAVGINKEDYVAIVLQAMSDYALSNGRLHAKLILSIDRKNTLEEAFEVVHLALKYRHLGVVGIDLCGNPARKPISHLQPAFAEAQAQGLPITLHFAEIAQLDSYELEELLSWNPQRLGHVIHVPEELRATIREKKLGVELCLSCNVLTGLSEGGFAAHHLGEWWRAGVPIALSTDDVGIFESSLSNEYLLAARHFGLDRKQLLELSKGAVDTIFGGQEEKERMLVLALSVFYGWLATGRIFMEFHAEVICELFVFADFIGCLALQRAILTCLPQISKGLHGGIYIIDYQTLSDCKIVDEHRTSAFYRYILDTYVFHWDHEMDDDLEDPTLLHPAFLHDRLKSMSKHRQMIGRGVGVGDCPCCSNVCKYHSHPNDEERLATCGSKAEDLALKFWEKDADDVYDQDEHINGARDIAHEEQALDVEMERGITGASNQDTERKEVEIQGGEEKSDSNLDQEMDLAGNKRKALDEDEDGSAKKLKQESGI</sequence>
<proteinExistence type="inferred from homology"/>
<feature type="compositionally biased region" description="Basic and acidic residues" evidence="8">
    <location>
        <begin position="587"/>
        <end position="598"/>
    </location>
</feature>
<organism evidence="10 11">
    <name type="scientific">Aureobasidium pullulans</name>
    <name type="common">Black yeast</name>
    <name type="synonym">Pullularia pullulans</name>
    <dbReference type="NCBI Taxonomy" id="5580"/>
    <lineage>
        <taxon>Eukaryota</taxon>
        <taxon>Fungi</taxon>
        <taxon>Dikarya</taxon>
        <taxon>Ascomycota</taxon>
        <taxon>Pezizomycotina</taxon>
        <taxon>Dothideomycetes</taxon>
        <taxon>Dothideomycetidae</taxon>
        <taxon>Dothideales</taxon>
        <taxon>Saccotheciaceae</taxon>
        <taxon>Aureobasidium</taxon>
    </lineage>
</organism>
<evidence type="ECO:0000256" key="8">
    <source>
        <dbReference type="SAM" id="MobiDB-lite"/>
    </source>
</evidence>
<keyword evidence="4 10" id="KW-0378">Hydrolase</keyword>
<evidence type="ECO:0000256" key="4">
    <source>
        <dbReference type="ARBA" id="ARBA00022801"/>
    </source>
</evidence>
<feature type="compositionally biased region" description="Basic and acidic residues" evidence="8">
    <location>
        <begin position="548"/>
        <end position="565"/>
    </location>
</feature>
<dbReference type="InterPro" id="IPR006330">
    <property type="entry name" value="Ado/ade_deaminase"/>
</dbReference>
<dbReference type="AlphaFoldDB" id="A0A4S9PW95"/>
<evidence type="ECO:0000256" key="6">
    <source>
        <dbReference type="ARBA" id="ARBA00023080"/>
    </source>
</evidence>
<gene>
    <name evidence="10" type="ORF">D6C94_04014</name>
</gene>
<dbReference type="EMBL" id="QZBJ01000022">
    <property type="protein sequence ID" value="THY75309.1"/>
    <property type="molecule type" value="Genomic_DNA"/>
</dbReference>
<feature type="domain" description="Adenosine deaminase" evidence="9">
    <location>
        <begin position="14"/>
        <end position="337"/>
    </location>
</feature>
<dbReference type="Pfam" id="PF00962">
    <property type="entry name" value="A_deaminase"/>
    <property type="match status" value="1"/>
</dbReference>
<comment type="catalytic activity">
    <reaction evidence="7">
        <text>N(6)-methyl-AMP + H2O + H(+) = IMP + methylamine</text>
        <dbReference type="Rhea" id="RHEA:16001"/>
        <dbReference type="ChEBI" id="CHEBI:15377"/>
        <dbReference type="ChEBI" id="CHEBI:15378"/>
        <dbReference type="ChEBI" id="CHEBI:58053"/>
        <dbReference type="ChEBI" id="CHEBI:59338"/>
        <dbReference type="ChEBI" id="CHEBI:144842"/>
    </reaction>
    <physiologicalReaction direction="left-to-right" evidence="7">
        <dbReference type="Rhea" id="RHEA:16002"/>
    </physiologicalReaction>
</comment>
<dbReference type="CDD" id="cd00443">
    <property type="entry name" value="ADA_AMPD"/>
    <property type="match status" value="1"/>
</dbReference>
<dbReference type="Proteomes" id="UP000305064">
    <property type="component" value="Unassembled WGS sequence"/>
</dbReference>
<reference evidence="10 11" key="1">
    <citation type="submission" date="2018-10" db="EMBL/GenBank/DDBJ databases">
        <title>Fifty Aureobasidium pullulans genomes reveal a recombining polyextremotolerant generalist.</title>
        <authorList>
            <person name="Gostincar C."/>
            <person name="Turk M."/>
            <person name="Zajc J."/>
            <person name="Gunde-Cimerman N."/>
        </authorList>
    </citation>
    <scope>NUCLEOTIDE SEQUENCE [LARGE SCALE GENOMIC DNA]</scope>
    <source>
        <strain evidence="10 11">EXF-4256</strain>
    </source>
</reference>
<dbReference type="InterPro" id="IPR032466">
    <property type="entry name" value="Metal_Hydrolase"/>
</dbReference>
<dbReference type="GO" id="GO:0009117">
    <property type="term" value="P:nucleotide metabolic process"/>
    <property type="evidence" value="ECO:0007669"/>
    <property type="project" value="UniProtKB-KW"/>
</dbReference>
<evidence type="ECO:0000256" key="7">
    <source>
        <dbReference type="ARBA" id="ARBA00048787"/>
    </source>
</evidence>
<evidence type="ECO:0000256" key="5">
    <source>
        <dbReference type="ARBA" id="ARBA00022833"/>
    </source>
</evidence>
<dbReference type="PANTHER" id="PTHR11409">
    <property type="entry name" value="ADENOSINE DEAMINASE"/>
    <property type="match status" value="1"/>
</dbReference>
<dbReference type="Gene3D" id="3.20.20.140">
    <property type="entry name" value="Metal-dependent hydrolases"/>
    <property type="match status" value="1"/>
</dbReference>
<feature type="region of interest" description="Disordered" evidence="8">
    <location>
        <begin position="540"/>
        <end position="598"/>
    </location>
</feature>
<dbReference type="GO" id="GO:0046872">
    <property type="term" value="F:metal ion binding"/>
    <property type="evidence" value="ECO:0007669"/>
    <property type="project" value="UniProtKB-KW"/>
</dbReference>
<accession>A0A4S9PW95</accession>
<evidence type="ECO:0000256" key="1">
    <source>
        <dbReference type="ARBA" id="ARBA00001947"/>
    </source>
</evidence>
<dbReference type="InterPro" id="IPR001365">
    <property type="entry name" value="A_deaminase_dom"/>
</dbReference>
<evidence type="ECO:0000259" key="9">
    <source>
        <dbReference type="Pfam" id="PF00962"/>
    </source>
</evidence>
<dbReference type="GO" id="GO:0006154">
    <property type="term" value="P:adenosine catabolic process"/>
    <property type="evidence" value="ECO:0007669"/>
    <property type="project" value="TreeGrafter"/>
</dbReference>
<evidence type="ECO:0000313" key="11">
    <source>
        <dbReference type="Proteomes" id="UP000305064"/>
    </source>
</evidence>
<keyword evidence="6" id="KW-0546">Nucleotide metabolism</keyword>
<keyword evidence="5" id="KW-0862">Zinc</keyword>
<comment type="caution">
    <text evidence="10">The sequence shown here is derived from an EMBL/GenBank/DDBJ whole genome shotgun (WGS) entry which is preliminary data.</text>
</comment>
<protein>
    <submittedName>
        <fullName evidence="10">Metallo-dependent hydrolase</fullName>
    </submittedName>
</protein>
<dbReference type="GO" id="GO:0046103">
    <property type="term" value="P:inosine biosynthetic process"/>
    <property type="evidence" value="ECO:0007669"/>
    <property type="project" value="TreeGrafter"/>
</dbReference>
<keyword evidence="3" id="KW-0479">Metal-binding</keyword>
<comment type="similarity">
    <text evidence="2">Belongs to the metallo-dependent hydrolases superfamily. Adenosine and AMP deaminases family.</text>
</comment>
<evidence type="ECO:0000256" key="2">
    <source>
        <dbReference type="ARBA" id="ARBA00006676"/>
    </source>
</evidence>
<dbReference type="GO" id="GO:0004000">
    <property type="term" value="F:adenosine deaminase activity"/>
    <property type="evidence" value="ECO:0007669"/>
    <property type="project" value="TreeGrafter"/>
</dbReference>
<dbReference type="PANTHER" id="PTHR11409:SF42">
    <property type="entry name" value="ADENOSINE DEAMINASE-LIKE PROTEIN"/>
    <property type="match status" value="1"/>
</dbReference>
<dbReference type="SUPFAM" id="SSF51556">
    <property type="entry name" value="Metallo-dependent hydrolases"/>
    <property type="match status" value="1"/>
</dbReference>
<name>A0A4S9PW95_AURPU</name>
<evidence type="ECO:0000256" key="3">
    <source>
        <dbReference type="ARBA" id="ARBA00022723"/>
    </source>
</evidence>
<comment type="cofactor">
    <cofactor evidence="1">
        <name>Zn(2+)</name>
        <dbReference type="ChEBI" id="CHEBI:29105"/>
    </cofactor>
</comment>
<evidence type="ECO:0000313" key="10">
    <source>
        <dbReference type="EMBL" id="THY75309.1"/>
    </source>
</evidence>